<keyword evidence="3" id="KW-0645">Protease</keyword>
<dbReference type="GO" id="GO:0008233">
    <property type="term" value="F:peptidase activity"/>
    <property type="evidence" value="ECO:0007669"/>
    <property type="project" value="UniProtKB-KW"/>
</dbReference>
<feature type="transmembrane region" description="Helical" evidence="8">
    <location>
        <begin position="132"/>
        <end position="150"/>
    </location>
</feature>
<evidence type="ECO:0000256" key="6">
    <source>
        <dbReference type="ARBA" id="ARBA00022989"/>
    </source>
</evidence>
<keyword evidence="2" id="KW-1003">Cell membrane</keyword>
<feature type="transmembrane region" description="Helical" evidence="8">
    <location>
        <begin position="162"/>
        <end position="187"/>
    </location>
</feature>
<dbReference type="NCBIfam" id="TIGR04178">
    <property type="entry name" value="exo_archaeo"/>
    <property type="match status" value="1"/>
</dbReference>
<proteinExistence type="predicted"/>
<dbReference type="GO" id="GO:0005886">
    <property type="term" value="C:plasma membrane"/>
    <property type="evidence" value="ECO:0007669"/>
    <property type="project" value="UniProtKB-SubCell"/>
</dbReference>
<keyword evidence="6 8" id="KW-1133">Transmembrane helix</keyword>
<evidence type="ECO:0000256" key="1">
    <source>
        <dbReference type="ARBA" id="ARBA00004651"/>
    </source>
</evidence>
<feature type="transmembrane region" description="Helical" evidence="8">
    <location>
        <begin position="199"/>
        <end position="218"/>
    </location>
</feature>
<reference evidence="9 10" key="1">
    <citation type="submission" date="2019-03" db="EMBL/GenBank/DDBJ databases">
        <title>Deep-cultivation of Planctomycetes and their phenomic and genomic characterization uncovers novel biology.</title>
        <authorList>
            <person name="Wiegand S."/>
            <person name="Jogler M."/>
            <person name="Boedeker C."/>
            <person name="Pinto D."/>
            <person name="Vollmers J."/>
            <person name="Rivas-Marin E."/>
            <person name="Kohn T."/>
            <person name="Peeters S.H."/>
            <person name="Heuer A."/>
            <person name="Rast P."/>
            <person name="Oberbeckmann S."/>
            <person name="Bunk B."/>
            <person name="Jeske O."/>
            <person name="Meyerdierks A."/>
            <person name="Storesund J.E."/>
            <person name="Kallscheuer N."/>
            <person name="Luecker S."/>
            <person name="Lage O.M."/>
            <person name="Pohl T."/>
            <person name="Merkel B.J."/>
            <person name="Hornburger P."/>
            <person name="Mueller R.-W."/>
            <person name="Bruemmer F."/>
            <person name="Labrenz M."/>
            <person name="Spormann A.M."/>
            <person name="Op den Camp H."/>
            <person name="Overmann J."/>
            <person name="Amann R."/>
            <person name="Jetten M.S.M."/>
            <person name="Mascher T."/>
            <person name="Medema M.H."/>
            <person name="Devos D.P."/>
            <person name="Kaster A.-K."/>
            <person name="Ovreas L."/>
            <person name="Rohde M."/>
            <person name="Galperin M.Y."/>
            <person name="Jogler C."/>
        </authorList>
    </citation>
    <scope>NUCLEOTIDE SEQUENCE [LARGE SCALE GENOMIC DNA]</scope>
    <source>
        <strain evidence="9 10">Enr13</strain>
    </source>
</reference>
<feature type="transmembrane region" description="Helical" evidence="8">
    <location>
        <begin position="108"/>
        <end position="126"/>
    </location>
</feature>
<evidence type="ECO:0000256" key="4">
    <source>
        <dbReference type="ARBA" id="ARBA00022692"/>
    </source>
</evidence>
<dbReference type="InterPro" id="IPR019127">
    <property type="entry name" value="Exosortase"/>
</dbReference>
<dbReference type="Proteomes" id="UP000319004">
    <property type="component" value="Chromosome"/>
</dbReference>
<keyword evidence="7 8" id="KW-0472">Membrane</keyword>
<feature type="transmembrane region" description="Helical" evidence="8">
    <location>
        <begin position="265"/>
        <end position="289"/>
    </location>
</feature>
<dbReference type="AlphaFoldDB" id="A0A518HNA9"/>
<comment type="subcellular location">
    <subcellularLocation>
        <location evidence="1">Cell membrane</location>
        <topology evidence="1">Multi-pass membrane protein</topology>
    </subcellularLocation>
</comment>
<evidence type="ECO:0000313" key="10">
    <source>
        <dbReference type="Proteomes" id="UP000319004"/>
    </source>
</evidence>
<dbReference type="Pfam" id="PF09721">
    <property type="entry name" value="Exosortase_EpsH"/>
    <property type="match status" value="1"/>
</dbReference>
<dbReference type="GO" id="GO:0006508">
    <property type="term" value="P:proteolysis"/>
    <property type="evidence" value="ECO:0007669"/>
    <property type="project" value="UniProtKB-KW"/>
</dbReference>
<sequence>MSQTLDRPSGTNASSSNQSYVPWLCMAVVGSALLWTYGNDLGRLAGRWWGNQDYIHGFLVIPFSLFLAWRRRAMVAGGPLKGNAVVGTALMVVAVMMRCLSAYMTDPLLGPLSIPVCISGIVFLVGGKSLFAWLWPSIAILPFMIPIPDFMASWGNLALQRVATIASTFLLQTLGVPAAAFGNVIVLTNTELGVEEACSGLRSTVLFLAVSVGAAMLLDEVPERVAAILIAIPAAVLSNIIRIVATGLLYQYSSHELAEAVFHDFFGLLMLPLAAGMTLIAIRATAAVFPAAVEDRPLALGSV</sequence>
<feature type="transmembrane region" description="Helical" evidence="8">
    <location>
        <begin position="225"/>
        <end position="245"/>
    </location>
</feature>
<feature type="transmembrane region" description="Helical" evidence="8">
    <location>
        <begin position="54"/>
        <end position="70"/>
    </location>
</feature>
<evidence type="ECO:0000256" key="8">
    <source>
        <dbReference type="SAM" id="Phobius"/>
    </source>
</evidence>
<dbReference type="RefSeq" id="WP_145385966.1">
    <property type="nucleotide sequence ID" value="NZ_CP037423.1"/>
</dbReference>
<evidence type="ECO:0000313" key="9">
    <source>
        <dbReference type="EMBL" id="QDV42310.1"/>
    </source>
</evidence>
<keyword evidence="5" id="KW-0378">Hydrolase</keyword>
<dbReference type="InterPro" id="IPR026392">
    <property type="entry name" value="Exo/Archaeosortase_dom"/>
</dbReference>
<feature type="transmembrane region" description="Helical" evidence="8">
    <location>
        <begin position="20"/>
        <end position="42"/>
    </location>
</feature>
<evidence type="ECO:0000256" key="3">
    <source>
        <dbReference type="ARBA" id="ARBA00022670"/>
    </source>
</evidence>
<evidence type="ECO:0000256" key="7">
    <source>
        <dbReference type="ARBA" id="ARBA00023136"/>
    </source>
</evidence>
<dbReference type="OrthoDB" id="9797363at2"/>
<keyword evidence="4 8" id="KW-0812">Transmembrane</keyword>
<keyword evidence="10" id="KW-1185">Reference proteome</keyword>
<gene>
    <name evidence="9" type="ORF">Enr13x_21550</name>
</gene>
<dbReference type="NCBIfam" id="TIGR02602">
    <property type="entry name" value="8TM_EpsH"/>
    <property type="match status" value="1"/>
</dbReference>
<name>A0A518HNA9_9BACT</name>
<accession>A0A518HNA9</accession>
<dbReference type="KEGG" id="snep:Enr13x_21550"/>
<evidence type="ECO:0000256" key="5">
    <source>
        <dbReference type="ARBA" id="ARBA00022801"/>
    </source>
</evidence>
<organism evidence="9 10">
    <name type="scientific">Stieleria neptunia</name>
    <dbReference type="NCBI Taxonomy" id="2527979"/>
    <lineage>
        <taxon>Bacteria</taxon>
        <taxon>Pseudomonadati</taxon>
        <taxon>Planctomycetota</taxon>
        <taxon>Planctomycetia</taxon>
        <taxon>Pirellulales</taxon>
        <taxon>Pirellulaceae</taxon>
        <taxon>Stieleria</taxon>
    </lineage>
</organism>
<protein>
    <submittedName>
        <fullName evidence="9">Transmembrane exosortase</fullName>
    </submittedName>
</protein>
<dbReference type="EMBL" id="CP037423">
    <property type="protein sequence ID" value="QDV42310.1"/>
    <property type="molecule type" value="Genomic_DNA"/>
</dbReference>
<evidence type="ECO:0000256" key="2">
    <source>
        <dbReference type="ARBA" id="ARBA00022475"/>
    </source>
</evidence>
<dbReference type="InterPro" id="IPR013426">
    <property type="entry name" value="EpsH-like"/>
</dbReference>
<feature type="transmembrane region" description="Helical" evidence="8">
    <location>
        <begin position="82"/>
        <end position="101"/>
    </location>
</feature>